<proteinExistence type="predicted"/>
<evidence type="ECO:0000313" key="2">
    <source>
        <dbReference type="EMBL" id="KAL3658319.1"/>
    </source>
</evidence>
<keyword evidence="1" id="KW-1133">Transmembrane helix</keyword>
<dbReference type="PANTHER" id="PTHR37845">
    <property type="entry name" value="SEQUENCE ORPHAN"/>
    <property type="match status" value="1"/>
</dbReference>
<keyword evidence="1" id="KW-0472">Membrane</keyword>
<name>A0ABD3EVX6_9STRA</name>
<dbReference type="EMBL" id="JBIMZQ010000055">
    <property type="protein sequence ID" value="KAL3658319.1"/>
    <property type="molecule type" value="Genomic_DNA"/>
</dbReference>
<dbReference type="PANTHER" id="PTHR37845:SF1">
    <property type="entry name" value="SEQUENCE ORPHAN"/>
    <property type="match status" value="1"/>
</dbReference>
<reference evidence="2 3" key="1">
    <citation type="submission" date="2024-09" db="EMBL/GenBank/DDBJ databases">
        <title>Genome sequencing and assembly of Phytophthora oleae, isolate VK10A, causative agent of rot of olive drupes.</title>
        <authorList>
            <person name="Conti Taguali S."/>
            <person name="Riolo M."/>
            <person name="La Spada F."/>
            <person name="Cacciola S.O."/>
            <person name="Dionisio G."/>
        </authorList>
    </citation>
    <scope>NUCLEOTIDE SEQUENCE [LARGE SCALE GENOMIC DNA]</scope>
    <source>
        <strain evidence="2 3">VK10A</strain>
    </source>
</reference>
<dbReference type="AlphaFoldDB" id="A0ABD3EVX6"/>
<gene>
    <name evidence="2" type="ORF">V7S43_016704</name>
</gene>
<dbReference type="InterPro" id="IPR038781">
    <property type="entry name" value="C365.16-ike"/>
</dbReference>
<feature type="transmembrane region" description="Helical" evidence="1">
    <location>
        <begin position="258"/>
        <end position="281"/>
    </location>
</feature>
<evidence type="ECO:0000313" key="3">
    <source>
        <dbReference type="Proteomes" id="UP001632037"/>
    </source>
</evidence>
<keyword evidence="3" id="KW-1185">Reference proteome</keyword>
<sequence length="391" mass="42313">MATTKMMCTPTYNARAPELALDGTHRVFDFDVARSHENSLGDEALRLCSGSSASPASKTRQQWRVAVAFAFNLVFCMCCPSPPPRHTLHKPGRAFPATSSSYARLRLQWTDAPTPPASNCPLALFLQRDSMAETSSDQPQGPVKLAKQLVVDTAAAMAASIGVAPFITIVDRAIIENASGARPLGRGLKELSIEFLKHPLRFVGKREFHLIFGLYTATYVTANVVDSVCEYAETDNQMPKFIGTTAVNMSLCIAKDRAFARMFGVIAPAAFPLTSIGLFAVRDSMTCAASFNAPKVLAKKLEDNGMMEKKGASTFAQLICPAAVQLLSTPLHLLGLDLYNNKGHAVAQRVGFVKREYLKSVFARVGRIGPAFGVGGVGNTYFRNSLRAKLD</sequence>
<accession>A0ABD3EVX6</accession>
<evidence type="ECO:0008006" key="4">
    <source>
        <dbReference type="Google" id="ProtNLM"/>
    </source>
</evidence>
<protein>
    <recommendedName>
        <fullName evidence="4">Mitochondrial carrier protein</fullName>
    </recommendedName>
</protein>
<comment type="caution">
    <text evidence="2">The sequence shown here is derived from an EMBL/GenBank/DDBJ whole genome shotgun (WGS) entry which is preliminary data.</text>
</comment>
<organism evidence="2 3">
    <name type="scientific">Phytophthora oleae</name>
    <dbReference type="NCBI Taxonomy" id="2107226"/>
    <lineage>
        <taxon>Eukaryota</taxon>
        <taxon>Sar</taxon>
        <taxon>Stramenopiles</taxon>
        <taxon>Oomycota</taxon>
        <taxon>Peronosporomycetes</taxon>
        <taxon>Peronosporales</taxon>
        <taxon>Peronosporaceae</taxon>
        <taxon>Phytophthora</taxon>
    </lineage>
</organism>
<dbReference type="Proteomes" id="UP001632037">
    <property type="component" value="Unassembled WGS sequence"/>
</dbReference>
<evidence type="ECO:0000256" key="1">
    <source>
        <dbReference type="SAM" id="Phobius"/>
    </source>
</evidence>
<keyword evidence="1" id="KW-0812">Transmembrane</keyword>